<organism evidence="2 3">
    <name type="scientific">Marinimicrococcus flavescens</name>
    <dbReference type="NCBI Taxonomy" id="3031815"/>
    <lineage>
        <taxon>Bacteria</taxon>
        <taxon>Pseudomonadati</taxon>
        <taxon>Pseudomonadota</taxon>
        <taxon>Alphaproteobacteria</taxon>
        <taxon>Geminicoccales</taxon>
        <taxon>Geminicoccaceae</taxon>
        <taxon>Marinimicrococcus</taxon>
    </lineage>
</organism>
<proteinExistence type="predicted"/>
<keyword evidence="3" id="KW-1185">Reference proteome</keyword>
<protein>
    <submittedName>
        <fullName evidence="2">DUF6468 domain-containing protein</fullName>
    </submittedName>
</protein>
<evidence type="ECO:0000313" key="2">
    <source>
        <dbReference type="EMBL" id="MDF1585641.1"/>
    </source>
</evidence>
<accession>A0AAP3UZD1</accession>
<dbReference type="RefSeq" id="WP_327788061.1">
    <property type="nucleotide sequence ID" value="NZ_JARGEQ010000031.1"/>
</dbReference>
<dbReference type="InterPro" id="IPR045531">
    <property type="entry name" value="DUF6468"/>
</dbReference>
<evidence type="ECO:0000313" key="3">
    <source>
        <dbReference type="Proteomes" id="UP001301140"/>
    </source>
</evidence>
<reference evidence="2 3" key="1">
    <citation type="submission" date="2023-03" db="EMBL/GenBank/DDBJ databases">
        <title>YIM 152171 draft genome.</title>
        <authorList>
            <person name="Yang Z."/>
        </authorList>
    </citation>
    <scope>NUCLEOTIDE SEQUENCE [LARGE SCALE GENOMIC DNA]</scope>
    <source>
        <strain evidence="2 3">YIM 152171</strain>
    </source>
</reference>
<dbReference type="EMBL" id="JARGEQ010000031">
    <property type="protein sequence ID" value="MDF1585641.1"/>
    <property type="molecule type" value="Genomic_DNA"/>
</dbReference>
<dbReference type="Proteomes" id="UP001301140">
    <property type="component" value="Unassembled WGS sequence"/>
</dbReference>
<name>A0AAP3UZD1_9PROT</name>
<evidence type="ECO:0000259" key="1">
    <source>
        <dbReference type="Pfam" id="PF20072"/>
    </source>
</evidence>
<dbReference type="AlphaFoldDB" id="A0AAP3UZD1"/>
<dbReference type="Pfam" id="PF20072">
    <property type="entry name" value="DUF6468"/>
    <property type="match status" value="1"/>
</dbReference>
<comment type="caution">
    <text evidence="2">The sequence shown here is derived from an EMBL/GenBank/DDBJ whole genome shotgun (WGS) entry which is preliminary data.</text>
</comment>
<feature type="domain" description="DUF6468" evidence="1">
    <location>
        <begin position="31"/>
        <end position="104"/>
    </location>
</feature>
<gene>
    <name evidence="2" type="ORF">PZ740_04465</name>
</gene>
<sequence>MLQTVLELLLSLLLLVTCGWCAMLHRRLQCLRVEQEELGAALESLAVLTGRAEEVVAELKAAGIECAGLLKALGDGARHREDLGRLLESSGRMARRLEKEVGHAARLLAEVRMQGLPAGARQVELGDAGG</sequence>